<evidence type="ECO:0000313" key="2">
    <source>
        <dbReference type="EMBL" id="STW79414.1"/>
    </source>
</evidence>
<dbReference type="EMBL" id="UGJR01000006">
    <property type="protein sequence ID" value="STT07998.1"/>
    <property type="molecule type" value="Genomic_DNA"/>
</dbReference>
<gene>
    <name evidence="2" type="ORF">NCTC11685_06745</name>
    <name evidence="1" type="ORF">NCTC11694_07626</name>
</gene>
<reference evidence="3 4" key="1">
    <citation type="submission" date="2018-06" db="EMBL/GenBank/DDBJ databases">
        <authorList>
            <consortium name="Pathogen Informatics"/>
            <person name="Doyle S."/>
        </authorList>
    </citation>
    <scope>NUCLEOTIDE SEQUENCE [LARGE SCALE GENOMIC DNA]</scope>
    <source>
        <strain evidence="2 3">NCTC11685</strain>
        <strain evidence="1 4">NCTC11694</strain>
    </source>
</reference>
<sequence>MFIFTFTRRRVGKAILLPLSGGEFTGNHPARQINRLAFLESMISRRFCAGFYQQRW</sequence>
<evidence type="ECO:0000313" key="1">
    <source>
        <dbReference type="EMBL" id="STT07998.1"/>
    </source>
</evidence>
<dbReference type="Proteomes" id="UP000254863">
    <property type="component" value="Unassembled WGS sequence"/>
</dbReference>
<comment type="caution">
    <text evidence="1">The sequence shown here is derived from an EMBL/GenBank/DDBJ whole genome shotgun (WGS) entry which is preliminary data.</text>
</comment>
<name>A0A384J0G8_9ENTR</name>
<proteinExistence type="predicted"/>
<dbReference type="Proteomes" id="UP000255050">
    <property type="component" value="Unassembled WGS sequence"/>
</dbReference>
<accession>A0A384J0G8</accession>
<dbReference type="AlphaFoldDB" id="A0A384J0G8"/>
<protein>
    <submittedName>
        <fullName evidence="1">Uncharacterized protein</fullName>
    </submittedName>
</protein>
<organism evidence="1 4">
    <name type="scientific">Klebsiella michiganensis</name>
    <dbReference type="NCBI Taxonomy" id="1134687"/>
    <lineage>
        <taxon>Bacteria</taxon>
        <taxon>Pseudomonadati</taxon>
        <taxon>Pseudomonadota</taxon>
        <taxon>Gammaproteobacteria</taxon>
        <taxon>Enterobacterales</taxon>
        <taxon>Enterobacteriaceae</taxon>
        <taxon>Klebsiella/Raoultella group</taxon>
        <taxon>Klebsiella</taxon>
    </lineage>
</organism>
<dbReference type="EMBL" id="UGMS01000003">
    <property type="protein sequence ID" value="STW79414.1"/>
    <property type="molecule type" value="Genomic_DNA"/>
</dbReference>
<evidence type="ECO:0000313" key="4">
    <source>
        <dbReference type="Proteomes" id="UP000255050"/>
    </source>
</evidence>
<evidence type="ECO:0000313" key="3">
    <source>
        <dbReference type="Proteomes" id="UP000254863"/>
    </source>
</evidence>